<evidence type="ECO:0000313" key="3">
    <source>
        <dbReference type="Proteomes" id="UP000218807"/>
    </source>
</evidence>
<dbReference type="AlphaFoldDB" id="A0A2A5KZ63"/>
<sequence>MSILEIAIASQIWARRHDKPRQAFEEGDGMKVLLRTAFTFIAFSLLIAGLNLAAGRPQVVAQQPAPVVAGR</sequence>
<organism evidence="2 3">
    <name type="scientific">Rhizobium sophoriradicis</name>
    <dbReference type="NCBI Taxonomy" id="1535245"/>
    <lineage>
        <taxon>Bacteria</taxon>
        <taxon>Pseudomonadati</taxon>
        <taxon>Pseudomonadota</taxon>
        <taxon>Alphaproteobacteria</taxon>
        <taxon>Hyphomicrobiales</taxon>
        <taxon>Rhizobiaceae</taxon>
        <taxon>Rhizobium/Agrobacterium group</taxon>
        <taxon>Rhizobium</taxon>
    </lineage>
</organism>
<keyword evidence="1" id="KW-0472">Membrane</keyword>
<name>A0A2A5KZ63_9HYPH</name>
<gene>
    <name evidence="2" type="ORF">CPT34_05275</name>
</gene>
<evidence type="ECO:0000313" key="2">
    <source>
        <dbReference type="EMBL" id="PCK82338.1"/>
    </source>
</evidence>
<protein>
    <submittedName>
        <fullName evidence="2">Uncharacterized protein</fullName>
    </submittedName>
</protein>
<proteinExistence type="predicted"/>
<keyword evidence="1" id="KW-0812">Transmembrane</keyword>
<keyword evidence="1" id="KW-1133">Transmembrane helix</keyword>
<comment type="caution">
    <text evidence="2">The sequence shown here is derived from an EMBL/GenBank/DDBJ whole genome shotgun (WGS) entry which is preliminary data.</text>
</comment>
<dbReference type="Proteomes" id="UP000218807">
    <property type="component" value="Unassembled WGS sequence"/>
</dbReference>
<reference evidence="2 3" key="1">
    <citation type="submission" date="2017-09" db="EMBL/GenBank/DDBJ databases">
        <title>Comparative genomics of rhizobia isolated from Phaseolus vulgaris in China.</title>
        <authorList>
            <person name="Tong W."/>
        </authorList>
    </citation>
    <scope>NUCLEOTIDE SEQUENCE [LARGE SCALE GENOMIC DNA]</scope>
    <source>
        <strain evidence="2 3">L101</strain>
    </source>
</reference>
<dbReference type="RefSeq" id="WP_077993130.1">
    <property type="nucleotide sequence ID" value="NZ_NXDM01000003.1"/>
</dbReference>
<feature type="transmembrane region" description="Helical" evidence="1">
    <location>
        <begin position="32"/>
        <end position="54"/>
    </location>
</feature>
<keyword evidence="3" id="KW-1185">Reference proteome</keyword>
<accession>A0A2A5KZ63</accession>
<evidence type="ECO:0000256" key="1">
    <source>
        <dbReference type="SAM" id="Phobius"/>
    </source>
</evidence>
<dbReference type="EMBL" id="NXDM01000003">
    <property type="protein sequence ID" value="PCK82338.1"/>
    <property type="molecule type" value="Genomic_DNA"/>
</dbReference>